<evidence type="ECO:0000313" key="1">
    <source>
        <dbReference type="EMBL" id="KKL21787.1"/>
    </source>
</evidence>
<name>A0A0F9C668_9ZZZZ</name>
<reference evidence="1" key="1">
    <citation type="journal article" date="2015" name="Nature">
        <title>Complex archaea that bridge the gap between prokaryotes and eukaryotes.</title>
        <authorList>
            <person name="Spang A."/>
            <person name="Saw J.H."/>
            <person name="Jorgensen S.L."/>
            <person name="Zaremba-Niedzwiedzka K."/>
            <person name="Martijn J."/>
            <person name="Lind A.E."/>
            <person name="van Eijk R."/>
            <person name="Schleper C."/>
            <person name="Guy L."/>
            <person name="Ettema T.J."/>
        </authorList>
    </citation>
    <scope>NUCLEOTIDE SEQUENCE</scope>
</reference>
<sequence>MIIEIEGIEVVDKMAISETLDTRELVKLEGGLIEACEGLGTTYYPKGCPYCKATGEPVGIKGAGNARFWVNRALFHIQKLIEQAADKAEGGK</sequence>
<proteinExistence type="predicted"/>
<protein>
    <submittedName>
        <fullName evidence="1">Uncharacterized protein</fullName>
    </submittedName>
</protein>
<dbReference type="AlphaFoldDB" id="A0A0F9C668"/>
<accession>A0A0F9C668</accession>
<dbReference type="EMBL" id="LAZR01037600">
    <property type="protein sequence ID" value="KKL21787.1"/>
    <property type="molecule type" value="Genomic_DNA"/>
</dbReference>
<gene>
    <name evidence="1" type="ORF">LCGC14_2441940</name>
</gene>
<organism evidence="1">
    <name type="scientific">marine sediment metagenome</name>
    <dbReference type="NCBI Taxonomy" id="412755"/>
    <lineage>
        <taxon>unclassified sequences</taxon>
        <taxon>metagenomes</taxon>
        <taxon>ecological metagenomes</taxon>
    </lineage>
</organism>
<comment type="caution">
    <text evidence="1">The sequence shown here is derived from an EMBL/GenBank/DDBJ whole genome shotgun (WGS) entry which is preliminary data.</text>
</comment>